<dbReference type="AlphaFoldDB" id="A0A0J8RQI6"/>
<evidence type="ECO:0000313" key="2">
    <source>
        <dbReference type="Proteomes" id="UP000054563"/>
    </source>
</evidence>
<dbReference type="PANTHER" id="PTHR33361:SF2">
    <property type="entry name" value="DUF885 DOMAIN-CONTAINING PROTEIN"/>
    <property type="match status" value="1"/>
</dbReference>
<evidence type="ECO:0000313" key="1">
    <source>
        <dbReference type="EMBL" id="KMU86891.1"/>
    </source>
</evidence>
<organism evidence="1 2">
    <name type="scientific">Coccidioides immitis H538.4</name>
    <dbReference type="NCBI Taxonomy" id="396776"/>
    <lineage>
        <taxon>Eukaryota</taxon>
        <taxon>Fungi</taxon>
        <taxon>Dikarya</taxon>
        <taxon>Ascomycota</taxon>
        <taxon>Pezizomycotina</taxon>
        <taxon>Eurotiomycetes</taxon>
        <taxon>Eurotiomycetidae</taxon>
        <taxon>Onygenales</taxon>
        <taxon>Onygenaceae</taxon>
        <taxon>Coccidioides</taxon>
    </lineage>
</organism>
<protein>
    <submittedName>
        <fullName evidence="1">X-Pro dipeptidyl-peptidase</fullName>
    </submittedName>
</protein>
<sequence>MVKRIVQHPVSICRPVVQQPIDHGESIQHRIVRVTEDIECLKRFYSIDISPTTVAKLKKYYHEELGELEALPFQSYNQEDKIDFLLLRNFLRRSLRRLELDETRTKKMDPLLRPFAPSIIQLCEDRQKVAPVDGQVAAQRLEDISKAITSLMTRLEKGDIEIDKFSAFRAASAVEQLQHSLAEWFSFYEGYEPLLTWWTSQPHSQVIVKLEDLAAAIRRNIVGLDPDEEDPIQPQLVRELADEAIEYVTKNDLVTVPPLAAETWRTFMMSPSAQKVAPFFLGGESIRVSFPTSSMDHSDKLMSLRSNNVHFSRATVFHELIPGHHLQLYMASRYRPYRQLFTTPFWIEGGALYWEMTFWDRGFPQSPENRIGMLFWRMHRCARIIFSLKFHMGQMTPQECIDFLVSRVGHERATAEGEVRRSFNGDYSPLYQAGYMLGALQLRSLRREIVDSGIIGEKEFHDWILRENQMPIELLRAIMQDLPLTPEYKPSWKFYG</sequence>
<dbReference type="VEuPathDB" id="FungiDB:CIHG_04830"/>
<gene>
    <name evidence="1" type="ORF">CIHG_04830</name>
</gene>
<dbReference type="Proteomes" id="UP000054563">
    <property type="component" value="Unassembled WGS sequence"/>
</dbReference>
<dbReference type="Pfam" id="PF05960">
    <property type="entry name" value="DUF885"/>
    <property type="match status" value="1"/>
</dbReference>
<proteinExistence type="predicted"/>
<dbReference type="SUPFAM" id="SSF55486">
    <property type="entry name" value="Metalloproteases ('zincins'), catalytic domain"/>
    <property type="match status" value="1"/>
</dbReference>
<dbReference type="OrthoDB" id="5959877at2759"/>
<accession>A0A0J8RQI6</accession>
<reference evidence="2" key="1">
    <citation type="journal article" date="2010" name="Genome Res.">
        <title>Population genomic sequencing of Coccidioides fungi reveals recent hybridization and transposon control.</title>
        <authorList>
            <person name="Neafsey D.E."/>
            <person name="Barker B.M."/>
            <person name="Sharpton T.J."/>
            <person name="Stajich J.E."/>
            <person name="Park D.J."/>
            <person name="Whiston E."/>
            <person name="Hung C.-Y."/>
            <person name="McMahan C."/>
            <person name="White J."/>
            <person name="Sykes S."/>
            <person name="Heiman D."/>
            <person name="Young S."/>
            <person name="Zeng Q."/>
            <person name="Abouelleil A."/>
            <person name="Aftuck L."/>
            <person name="Bessette D."/>
            <person name="Brown A."/>
            <person name="FitzGerald M."/>
            <person name="Lui A."/>
            <person name="Macdonald J.P."/>
            <person name="Priest M."/>
            <person name="Orbach M.J."/>
            <person name="Galgiani J.N."/>
            <person name="Kirkland T.N."/>
            <person name="Cole G.T."/>
            <person name="Birren B.W."/>
            <person name="Henn M.R."/>
            <person name="Taylor J.W."/>
            <person name="Rounsley S.D."/>
        </authorList>
    </citation>
    <scope>NUCLEOTIDE SEQUENCE [LARGE SCALE GENOMIC DNA]</scope>
    <source>
        <strain evidence="2">H538.4</strain>
    </source>
</reference>
<dbReference type="InterPro" id="IPR010281">
    <property type="entry name" value="DUF885"/>
</dbReference>
<dbReference type="eggNOG" id="ENOG502SFAI">
    <property type="taxonomic scope" value="Eukaryota"/>
</dbReference>
<dbReference type="EMBL" id="DS016995">
    <property type="protein sequence ID" value="KMU86891.1"/>
    <property type="molecule type" value="Genomic_DNA"/>
</dbReference>
<dbReference type="PANTHER" id="PTHR33361">
    <property type="entry name" value="GLR0591 PROTEIN"/>
    <property type="match status" value="1"/>
</dbReference>
<name>A0A0J8RQI6_COCIT</name>